<reference evidence="2" key="1">
    <citation type="journal article" date="2022" name="bioRxiv">
        <title>Sequencing and chromosome-scale assembly of the giantPleurodeles waltlgenome.</title>
        <authorList>
            <person name="Brown T."/>
            <person name="Elewa A."/>
            <person name="Iarovenko S."/>
            <person name="Subramanian E."/>
            <person name="Araus A.J."/>
            <person name="Petzold A."/>
            <person name="Susuki M."/>
            <person name="Suzuki K.-i.T."/>
            <person name="Hayashi T."/>
            <person name="Toyoda A."/>
            <person name="Oliveira C."/>
            <person name="Osipova E."/>
            <person name="Leigh N.D."/>
            <person name="Simon A."/>
            <person name="Yun M.H."/>
        </authorList>
    </citation>
    <scope>NUCLEOTIDE SEQUENCE</scope>
    <source>
        <strain evidence="2">20211129_DDA</strain>
        <tissue evidence="2">Liver</tissue>
    </source>
</reference>
<proteinExistence type="predicted"/>
<evidence type="ECO:0000256" key="1">
    <source>
        <dbReference type="SAM" id="MobiDB-lite"/>
    </source>
</evidence>
<keyword evidence="3" id="KW-1185">Reference proteome</keyword>
<evidence type="ECO:0000313" key="2">
    <source>
        <dbReference type="EMBL" id="KAJ1204144.1"/>
    </source>
</evidence>
<dbReference type="Proteomes" id="UP001066276">
    <property type="component" value="Chromosome 2_1"/>
</dbReference>
<evidence type="ECO:0000313" key="3">
    <source>
        <dbReference type="Proteomes" id="UP001066276"/>
    </source>
</evidence>
<feature type="region of interest" description="Disordered" evidence="1">
    <location>
        <begin position="78"/>
        <end position="107"/>
    </location>
</feature>
<comment type="caution">
    <text evidence="2">The sequence shown here is derived from an EMBL/GenBank/DDBJ whole genome shotgun (WGS) entry which is preliminary data.</text>
</comment>
<name>A0AAV7VVS9_PLEWA</name>
<organism evidence="2 3">
    <name type="scientific">Pleurodeles waltl</name>
    <name type="common">Iberian ribbed newt</name>
    <dbReference type="NCBI Taxonomy" id="8319"/>
    <lineage>
        <taxon>Eukaryota</taxon>
        <taxon>Metazoa</taxon>
        <taxon>Chordata</taxon>
        <taxon>Craniata</taxon>
        <taxon>Vertebrata</taxon>
        <taxon>Euteleostomi</taxon>
        <taxon>Amphibia</taxon>
        <taxon>Batrachia</taxon>
        <taxon>Caudata</taxon>
        <taxon>Salamandroidea</taxon>
        <taxon>Salamandridae</taxon>
        <taxon>Pleurodelinae</taxon>
        <taxon>Pleurodeles</taxon>
    </lineage>
</organism>
<dbReference type="EMBL" id="JANPWB010000003">
    <property type="protein sequence ID" value="KAJ1204144.1"/>
    <property type="molecule type" value="Genomic_DNA"/>
</dbReference>
<accession>A0AAV7VVS9</accession>
<sequence length="107" mass="11950">MFNPSVGQFAQHGVTCGLEHEVLVEDVELDYEEDNQEEGEIVEVAGLVARSLGRRSETRGGGNLIVFSVLVFRDSGQRHGQRTIQRHRRSHTGQAPSFREGADFEAR</sequence>
<feature type="compositionally biased region" description="Basic residues" evidence="1">
    <location>
        <begin position="79"/>
        <end position="91"/>
    </location>
</feature>
<protein>
    <submittedName>
        <fullName evidence="2">Uncharacterized protein</fullName>
    </submittedName>
</protein>
<gene>
    <name evidence="2" type="ORF">NDU88_007925</name>
</gene>
<dbReference type="AlphaFoldDB" id="A0AAV7VVS9"/>